<dbReference type="Pfam" id="PF13087">
    <property type="entry name" value="AAA_12"/>
    <property type="match status" value="1"/>
</dbReference>
<proteinExistence type="predicted"/>
<organism evidence="2 3">
    <name type="scientific">Acanthamoeba castellanii (strain ATCC 30010 / Neff)</name>
    <dbReference type="NCBI Taxonomy" id="1257118"/>
    <lineage>
        <taxon>Eukaryota</taxon>
        <taxon>Amoebozoa</taxon>
        <taxon>Discosea</taxon>
        <taxon>Longamoebia</taxon>
        <taxon>Centramoebida</taxon>
        <taxon>Acanthamoebidae</taxon>
        <taxon>Acanthamoeba</taxon>
    </lineage>
</organism>
<dbReference type="GO" id="GO:0071013">
    <property type="term" value="C:catalytic step 2 spliceosome"/>
    <property type="evidence" value="ECO:0007669"/>
    <property type="project" value="TreeGrafter"/>
</dbReference>
<dbReference type="STRING" id="1257118.L8HGC1"/>
<dbReference type="Gene3D" id="3.40.50.300">
    <property type="entry name" value="P-loop containing nucleotide triphosphate hydrolases"/>
    <property type="match status" value="1"/>
</dbReference>
<dbReference type="GO" id="GO:0003729">
    <property type="term" value="F:mRNA binding"/>
    <property type="evidence" value="ECO:0007669"/>
    <property type="project" value="TreeGrafter"/>
</dbReference>
<dbReference type="PANTHER" id="PTHR10887:SF5">
    <property type="entry name" value="RNA HELICASE AQUARIUS"/>
    <property type="match status" value="1"/>
</dbReference>
<feature type="non-terminal residue" evidence="2">
    <location>
        <position position="235"/>
    </location>
</feature>
<evidence type="ECO:0000259" key="1">
    <source>
        <dbReference type="Pfam" id="PF13087"/>
    </source>
</evidence>
<protein>
    <recommendedName>
        <fullName evidence="1">DNA2/NAM7 helicase-like C-terminal domain-containing protein</fullName>
    </recommendedName>
</protein>
<dbReference type="FunFam" id="3.40.50.300:FF:002863">
    <property type="entry name" value="Pre-mRNA-splicing factor cwf11"/>
    <property type="match status" value="1"/>
</dbReference>
<keyword evidence="3" id="KW-1185">Reference proteome</keyword>
<gene>
    <name evidence="2" type="ORF">ACA1_197080</name>
</gene>
<dbReference type="KEGG" id="acan:ACA1_197080"/>
<evidence type="ECO:0000313" key="3">
    <source>
        <dbReference type="Proteomes" id="UP000011083"/>
    </source>
</evidence>
<dbReference type="PANTHER" id="PTHR10887">
    <property type="entry name" value="DNA2/NAM7 HELICASE FAMILY"/>
    <property type="match status" value="1"/>
</dbReference>
<dbReference type="OrthoDB" id="1879at2759"/>
<dbReference type="InterPro" id="IPR045055">
    <property type="entry name" value="DNA2/NAM7-like"/>
</dbReference>
<dbReference type="Proteomes" id="UP000011083">
    <property type="component" value="Unassembled WGS sequence"/>
</dbReference>
<feature type="domain" description="DNA2/NAM7 helicase-like C-terminal" evidence="1">
    <location>
        <begin position="1"/>
        <end position="176"/>
    </location>
</feature>
<dbReference type="EMBL" id="KB007854">
    <property type="protein sequence ID" value="ELR23773.1"/>
    <property type="molecule type" value="Genomic_DNA"/>
</dbReference>
<dbReference type="AlphaFoldDB" id="L8HGC1"/>
<accession>L8HGC1</accession>
<dbReference type="RefSeq" id="XP_004353301.1">
    <property type="nucleotide sequence ID" value="XM_004353249.1"/>
</dbReference>
<dbReference type="GeneID" id="14924764"/>
<evidence type="ECO:0000313" key="2">
    <source>
        <dbReference type="EMBL" id="ELR23773.1"/>
    </source>
</evidence>
<reference evidence="2 3" key="1">
    <citation type="journal article" date="2013" name="Genome Biol.">
        <title>Genome of Acanthamoeba castellanii highlights extensive lateral gene transfer and early evolution of tyrosine kinase signaling.</title>
        <authorList>
            <person name="Clarke M."/>
            <person name="Lohan A.J."/>
            <person name="Liu B."/>
            <person name="Lagkouvardos I."/>
            <person name="Roy S."/>
            <person name="Zafar N."/>
            <person name="Bertelli C."/>
            <person name="Schilde C."/>
            <person name="Kianianmomeni A."/>
            <person name="Burglin T.R."/>
            <person name="Frech C."/>
            <person name="Turcotte B."/>
            <person name="Kopec K.O."/>
            <person name="Synnott J.M."/>
            <person name="Choo C."/>
            <person name="Paponov I."/>
            <person name="Finkler A."/>
            <person name="Soon Heng Tan C."/>
            <person name="Hutchins A.P."/>
            <person name="Weinmeier T."/>
            <person name="Rattei T."/>
            <person name="Chu J.S."/>
            <person name="Gimenez G."/>
            <person name="Irimia M."/>
            <person name="Rigden D.J."/>
            <person name="Fitzpatrick D.A."/>
            <person name="Lorenzo-Morales J."/>
            <person name="Bateman A."/>
            <person name="Chiu C.H."/>
            <person name="Tang P."/>
            <person name="Hegemann P."/>
            <person name="Fromm H."/>
            <person name="Raoult D."/>
            <person name="Greub G."/>
            <person name="Miranda-Saavedra D."/>
            <person name="Chen N."/>
            <person name="Nash P."/>
            <person name="Ginger M.L."/>
            <person name="Horn M."/>
            <person name="Schaap P."/>
            <person name="Caler L."/>
            <person name="Loftus B."/>
        </authorList>
    </citation>
    <scope>NUCLEOTIDE SEQUENCE [LARGE SCALE GENOMIC DNA]</scope>
    <source>
        <strain evidence="2 3">Neff</strain>
    </source>
</reference>
<dbReference type="SUPFAM" id="SSF52540">
    <property type="entry name" value="P-loop containing nucleoside triphosphate hydrolases"/>
    <property type="match status" value="1"/>
</dbReference>
<dbReference type="InterPro" id="IPR047187">
    <property type="entry name" value="SF1_C_Upf1"/>
</dbReference>
<dbReference type="OMA" id="RRRCANH"/>
<dbReference type="VEuPathDB" id="AmoebaDB:ACA1_197080"/>
<name>L8HGC1_ACACF</name>
<dbReference type="CDD" id="cd18808">
    <property type="entry name" value="SF1_C_Upf1"/>
    <property type="match status" value="1"/>
</dbReference>
<dbReference type="InterPro" id="IPR027417">
    <property type="entry name" value="P-loop_NTPase"/>
</dbReference>
<sequence>MLDAQGRARPSLARLFNWRYAGLQDLPQVSARPEFRAANAGLRYDYQLIDVGDFHGRGEYEPSPYFYQNLGEAEFVCATYQYMRLLGYPAHSISVITSYNGQKNLLRDVFRRRCANHPMFGLPHKISTLDRFQGQQNDYVLLSMVRTKAVGHIRDVRRLIVGMSRARLGFYVFCRKALFENCYELTPAFAHLVRRPSRLHLVPNEIHPQTTRLVDQDDEGIQSFVVDNVEHMQAL</sequence>
<dbReference type="InterPro" id="IPR041679">
    <property type="entry name" value="DNA2/NAM7-like_C"/>
</dbReference>